<keyword evidence="3" id="KW-1185">Reference proteome</keyword>
<accession>A0A9W8B637</accession>
<dbReference type="Pfam" id="PF06524">
    <property type="entry name" value="NOA36"/>
    <property type="match status" value="1"/>
</dbReference>
<reference evidence="2" key="1">
    <citation type="submission" date="2022-07" db="EMBL/GenBank/DDBJ databases">
        <title>Phylogenomic reconstructions and comparative analyses of Kickxellomycotina fungi.</title>
        <authorList>
            <person name="Reynolds N.K."/>
            <person name="Stajich J.E."/>
            <person name="Barry K."/>
            <person name="Grigoriev I.V."/>
            <person name="Crous P."/>
            <person name="Smith M.E."/>
        </authorList>
    </citation>
    <scope>NUCLEOTIDE SEQUENCE</scope>
    <source>
        <strain evidence="2">RSA 567</strain>
    </source>
</reference>
<feature type="compositionally biased region" description="Acidic residues" evidence="1">
    <location>
        <begin position="120"/>
        <end position="135"/>
    </location>
</feature>
<name>A0A9W8B637_9FUNG</name>
<gene>
    <name evidence="2" type="ORF">H4R34_002664</name>
</gene>
<dbReference type="AlphaFoldDB" id="A0A9W8B637"/>
<feature type="region of interest" description="Disordered" evidence="1">
    <location>
        <begin position="70"/>
        <end position="161"/>
    </location>
</feature>
<dbReference type="InterPro" id="IPR010531">
    <property type="entry name" value="NOA36"/>
</dbReference>
<organism evidence="2 3">
    <name type="scientific">Dimargaris verticillata</name>
    <dbReference type="NCBI Taxonomy" id="2761393"/>
    <lineage>
        <taxon>Eukaryota</taxon>
        <taxon>Fungi</taxon>
        <taxon>Fungi incertae sedis</taxon>
        <taxon>Zoopagomycota</taxon>
        <taxon>Kickxellomycotina</taxon>
        <taxon>Dimargaritomycetes</taxon>
        <taxon>Dimargaritales</taxon>
        <taxon>Dimargaritaceae</taxon>
        <taxon>Dimargaris</taxon>
    </lineage>
</organism>
<protein>
    <submittedName>
        <fullName evidence="2">Uncharacterized protein</fullName>
    </submittedName>
</protein>
<dbReference type="GO" id="GO:0008270">
    <property type="term" value="F:zinc ion binding"/>
    <property type="evidence" value="ECO:0007669"/>
    <property type="project" value="InterPro"/>
</dbReference>
<evidence type="ECO:0000256" key="1">
    <source>
        <dbReference type="SAM" id="MobiDB-lite"/>
    </source>
</evidence>
<evidence type="ECO:0000313" key="2">
    <source>
        <dbReference type="EMBL" id="KAJ1979870.1"/>
    </source>
</evidence>
<dbReference type="EMBL" id="JANBQB010000197">
    <property type="protein sequence ID" value="KAJ1979870.1"/>
    <property type="molecule type" value="Genomic_DNA"/>
</dbReference>
<feature type="compositionally biased region" description="Acidic residues" evidence="1">
    <location>
        <begin position="92"/>
        <end position="103"/>
    </location>
</feature>
<dbReference type="Proteomes" id="UP001151582">
    <property type="component" value="Unassembled WGS sequence"/>
</dbReference>
<proteinExistence type="predicted"/>
<sequence length="177" mass="19124">MSFSSFPVSDQRAPKAPIEIINGKKFQICPLCTKLGLKTRLSSRSSYVRHYRRKHLPTDNSPSAPAYKFVFYEHSTDADSGDSESNNNGSGNDDDAEGEEDDGSVSPASVADSGCVNGSTDDDDDNDDDENDDDGDSKNGDGSHNEESSESPGYTGYGFGSTEFFYPGYQYGFSGGW</sequence>
<comment type="caution">
    <text evidence="2">The sequence shown here is derived from an EMBL/GenBank/DDBJ whole genome shotgun (WGS) entry which is preliminary data.</text>
</comment>
<evidence type="ECO:0000313" key="3">
    <source>
        <dbReference type="Proteomes" id="UP001151582"/>
    </source>
</evidence>
<dbReference type="OrthoDB" id="10511738at2759"/>
<feature type="compositionally biased region" description="Basic and acidic residues" evidence="1">
    <location>
        <begin position="136"/>
        <end position="147"/>
    </location>
</feature>
<dbReference type="GO" id="GO:0005634">
    <property type="term" value="C:nucleus"/>
    <property type="evidence" value="ECO:0007669"/>
    <property type="project" value="InterPro"/>
</dbReference>